<comment type="similarity">
    <text evidence="2 8 9">Belongs to the phosphoglycerate kinase family.</text>
</comment>
<comment type="caution">
    <text evidence="10">The sequence shown here is derived from an EMBL/GenBank/DDBJ whole genome shotgun (WGS) entry which is preliminary data.</text>
</comment>
<comment type="catalytic activity">
    <reaction evidence="1 8 9">
        <text>(2R)-3-phosphoglycerate + ATP = (2R)-3-phospho-glyceroyl phosphate + ADP</text>
        <dbReference type="Rhea" id="RHEA:14801"/>
        <dbReference type="ChEBI" id="CHEBI:30616"/>
        <dbReference type="ChEBI" id="CHEBI:57604"/>
        <dbReference type="ChEBI" id="CHEBI:58272"/>
        <dbReference type="ChEBI" id="CHEBI:456216"/>
        <dbReference type="EC" id="2.7.2.3"/>
    </reaction>
</comment>
<evidence type="ECO:0000256" key="6">
    <source>
        <dbReference type="ARBA" id="ARBA00022777"/>
    </source>
</evidence>
<keyword evidence="8" id="KW-0963">Cytoplasm</keyword>
<organism evidence="10 11">
    <name type="scientific">Sphingobacterium populi</name>
    <dbReference type="NCBI Taxonomy" id="1812824"/>
    <lineage>
        <taxon>Bacteria</taxon>
        <taxon>Pseudomonadati</taxon>
        <taxon>Bacteroidota</taxon>
        <taxon>Sphingobacteriia</taxon>
        <taxon>Sphingobacteriales</taxon>
        <taxon>Sphingobacteriaceae</taxon>
        <taxon>Sphingobacterium</taxon>
    </lineage>
</organism>
<feature type="binding site" evidence="8">
    <location>
        <position position="150"/>
    </location>
    <ligand>
        <name>substrate</name>
    </ligand>
</feature>
<dbReference type="PRINTS" id="PR00477">
    <property type="entry name" value="PHGLYCKINASE"/>
</dbReference>
<comment type="pathway">
    <text evidence="8">Carbohydrate degradation; glycolysis; pyruvate from D-glyceraldehyde 3-phosphate: step 2/5.</text>
</comment>
<dbReference type="EMBL" id="JBHUMB010000014">
    <property type="protein sequence ID" value="MFD2743929.1"/>
    <property type="molecule type" value="Genomic_DNA"/>
</dbReference>
<keyword evidence="8" id="KW-0324">Glycolysis</keyword>
<evidence type="ECO:0000256" key="8">
    <source>
        <dbReference type="HAMAP-Rule" id="MF_00145"/>
    </source>
</evidence>
<comment type="subcellular location">
    <subcellularLocation>
        <location evidence="8">Cytoplasm</location>
    </subcellularLocation>
</comment>
<feature type="binding site" evidence="8">
    <location>
        <begin position="58"/>
        <end position="61"/>
    </location>
    <ligand>
        <name>substrate</name>
    </ligand>
</feature>
<proteinExistence type="inferred from homology"/>
<evidence type="ECO:0000256" key="9">
    <source>
        <dbReference type="RuleBase" id="RU000532"/>
    </source>
</evidence>
<evidence type="ECO:0000256" key="2">
    <source>
        <dbReference type="ARBA" id="ARBA00008982"/>
    </source>
</evidence>
<feature type="binding site" evidence="8">
    <location>
        <position position="117"/>
    </location>
    <ligand>
        <name>substrate</name>
    </ligand>
</feature>
<comment type="subunit">
    <text evidence="8">Monomer.</text>
</comment>
<dbReference type="HAMAP" id="MF_00145">
    <property type="entry name" value="Phosphoglyc_kinase"/>
    <property type="match status" value="1"/>
</dbReference>
<evidence type="ECO:0000313" key="11">
    <source>
        <dbReference type="Proteomes" id="UP001597418"/>
    </source>
</evidence>
<keyword evidence="4 8" id="KW-0808">Transferase</keyword>
<dbReference type="Proteomes" id="UP001597418">
    <property type="component" value="Unassembled WGS sequence"/>
</dbReference>
<name>A0ABW5UDC8_9SPHI</name>
<dbReference type="CDD" id="cd00318">
    <property type="entry name" value="Phosphoglycerate_kinase"/>
    <property type="match status" value="1"/>
</dbReference>
<dbReference type="GO" id="GO:0016301">
    <property type="term" value="F:kinase activity"/>
    <property type="evidence" value="ECO:0007669"/>
    <property type="project" value="UniProtKB-KW"/>
</dbReference>
<evidence type="ECO:0000313" key="10">
    <source>
        <dbReference type="EMBL" id="MFD2743929.1"/>
    </source>
</evidence>
<keyword evidence="6 8" id="KW-0418">Kinase</keyword>
<keyword evidence="11" id="KW-1185">Reference proteome</keyword>
<evidence type="ECO:0000256" key="3">
    <source>
        <dbReference type="ARBA" id="ARBA00013061"/>
    </source>
</evidence>
<dbReference type="Gene3D" id="3.40.50.1260">
    <property type="entry name" value="Phosphoglycerate kinase, N-terminal domain"/>
    <property type="match status" value="2"/>
</dbReference>
<keyword evidence="5 8" id="KW-0547">Nucleotide-binding</keyword>
<dbReference type="RefSeq" id="WP_066750364.1">
    <property type="nucleotide sequence ID" value="NZ_JBHUMB010000014.1"/>
</dbReference>
<dbReference type="SUPFAM" id="SSF53748">
    <property type="entry name" value="Phosphoglycerate kinase"/>
    <property type="match status" value="1"/>
</dbReference>
<accession>A0ABW5UDC8</accession>
<feature type="binding site" evidence="8">
    <location>
        <begin position="19"/>
        <end position="21"/>
    </location>
    <ligand>
        <name>substrate</name>
    </ligand>
</feature>
<dbReference type="InterPro" id="IPR036043">
    <property type="entry name" value="Phosphoglycerate_kinase_sf"/>
</dbReference>
<gene>
    <name evidence="8" type="primary">pgk</name>
    <name evidence="10" type="ORF">ACFSQ6_11035</name>
</gene>
<evidence type="ECO:0000256" key="5">
    <source>
        <dbReference type="ARBA" id="ARBA00022741"/>
    </source>
</evidence>
<feature type="binding site" evidence="8">
    <location>
        <begin position="353"/>
        <end position="356"/>
    </location>
    <ligand>
        <name>ATP</name>
        <dbReference type="ChEBI" id="CHEBI:30616"/>
    </ligand>
</feature>
<feature type="binding site" evidence="8">
    <location>
        <position position="35"/>
    </location>
    <ligand>
        <name>substrate</name>
    </ligand>
</feature>
<dbReference type="EC" id="2.7.2.3" evidence="3 8"/>
<dbReference type="PIRSF" id="PIRSF000724">
    <property type="entry name" value="Pgk"/>
    <property type="match status" value="1"/>
</dbReference>
<dbReference type="PANTHER" id="PTHR11406:SF23">
    <property type="entry name" value="PHOSPHOGLYCERATE KINASE 1, CHLOROPLASTIC-RELATED"/>
    <property type="match status" value="1"/>
</dbReference>
<evidence type="ECO:0000256" key="7">
    <source>
        <dbReference type="ARBA" id="ARBA00022840"/>
    </source>
</evidence>
<keyword evidence="7 8" id="KW-0067">ATP-binding</keyword>
<dbReference type="InterPro" id="IPR015824">
    <property type="entry name" value="Phosphoglycerate_kinase_N"/>
</dbReference>
<dbReference type="PANTHER" id="PTHR11406">
    <property type="entry name" value="PHOSPHOGLYCERATE KINASE"/>
    <property type="match status" value="1"/>
</dbReference>
<dbReference type="Pfam" id="PF00162">
    <property type="entry name" value="PGK"/>
    <property type="match status" value="1"/>
</dbReference>
<evidence type="ECO:0000256" key="1">
    <source>
        <dbReference type="ARBA" id="ARBA00000642"/>
    </source>
</evidence>
<reference evidence="11" key="1">
    <citation type="journal article" date="2019" name="Int. J. Syst. Evol. Microbiol.">
        <title>The Global Catalogue of Microorganisms (GCM) 10K type strain sequencing project: providing services to taxonomists for standard genome sequencing and annotation.</title>
        <authorList>
            <consortium name="The Broad Institute Genomics Platform"/>
            <consortium name="The Broad Institute Genome Sequencing Center for Infectious Disease"/>
            <person name="Wu L."/>
            <person name="Ma J."/>
        </authorList>
    </citation>
    <scope>NUCLEOTIDE SEQUENCE [LARGE SCALE GENOMIC DNA]</scope>
    <source>
        <strain evidence="11">KCTC 42247</strain>
    </source>
</reference>
<feature type="binding site" evidence="8">
    <location>
        <position position="202"/>
    </location>
    <ligand>
        <name>ATP</name>
        <dbReference type="ChEBI" id="CHEBI:30616"/>
    </ligand>
</feature>
<protein>
    <recommendedName>
        <fullName evidence="3 8">Phosphoglycerate kinase</fullName>
        <ecNumber evidence="3 8">2.7.2.3</ecNumber>
    </recommendedName>
</protein>
<dbReference type="InterPro" id="IPR001576">
    <property type="entry name" value="Phosphoglycerate_kinase"/>
</dbReference>
<sequence length="398" mass="42529">MKTIDDLNFSGKKALVRVDFNVPLDDKFNITDDNRIQGALPTIQKILKDGGSVILMSHLGRPKEGPVDKYSLKHIVKHLSDVLGVAVQFANDCIGSEATDKAAALKAGEVLLLENLRFYKEEEKGDKEFAKKLAALGDVYVNDAFGTAHRAHASTAIIAENFPKNKVVGYLMAKEVENAEKVMNHPTRPFTAIMGGAKVSDKLELIEALLDKVDNLIIGGGMAYTFVKARGGEIGQSLVELDKLDLANELVKKAEEKNVNLVLPTDAQIADRFANDAEVYNGANDSIPADKQGLDIGSESGEHFAEVISASNTLLWNGPMGVFEMDTFAKGTRVVADAVVAATERGAFSLIGGGDSAAAVSKFGMTEHVSYVSTGGGALLEYMEGKTLPGVKAITEGE</sequence>
<feature type="binding site" evidence="8">
    <location>
        <position position="324"/>
    </location>
    <ligand>
        <name>ATP</name>
        <dbReference type="ChEBI" id="CHEBI:30616"/>
    </ligand>
</feature>
<feature type="binding site" evidence="8">
    <location>
        <position position="293"/>
    </location>
    <ligand>
        <name>ATP</name>
        <dbReference type="ChEBI" id="CHEBI:30616"/>
    </ligand>
</feature>
<evidence type="ECO:0000256" key="4">
    <source>
        <dbReference type="ARBA" id="ARBA00022679"/>
    </source>
</evidence>